<comment type="caution">
    <text evidence="7">The sequence shown here is derived from an EMBL/GenBank/DDBJ whole genome shotgun (WGS) entry which is preliminary data.</text>
</comment>
<dbReference type="PANTHER" id="PTHR10903:SF184">
    <property type="entry name" value="GTP-BINDING PROTEIN A"/>
    <property type="match status" value="1"/>
</dbReference>
<keyword evidence="4" id="KW-0175">Coiled coil</keyword>
<evidence type="ECO:0000313" key="7">
    <source>
        <dbReference type="EMBL" id="KAJ8316291.1"/>
    </source>
</evidence>
<evidence type="ECO:0000256" key="3">
    <source>
        <dbReference type="ARBA" id="ARBA00023134"/>
    </source>
</evidence>
<proteinExistence type="inferred from homology"/>
<keyword evidence="3" id="KW-0342">GTP-binding</keyword>
<feature type="compositionally biased region" description="Basic and acidic residues" evidence="5">
    <location>
        <begin position="389"/>
        <end position="410"/>
    </location>
</feature>
<evidence type="ECO:0000256" key="2">
    <source>
        <dbReference type="ARBA" id="ARBA00022741"/>
    </source>
</evidence>
<keyword evidence="2" id="KW-0547">Nucleotide-binding</keyword>
<dbReference type="PANTHER" id="PTHR10903">
    <property type="entry name" value="GTPASE, IMAP FAMILY MEMBER-RELATED"/>
    <property type="match status" value="1"/>
</dbReference>
<evidence type="ECO:0000256" key="1">
    <source>
        <dbReference type="ARBA" id="ARBA00008535"/>
    </source>
</evidence>
<feature type="region of interest" description="Disordered" evidence="5">
    <location>
        <begin position="387"/>
        <end position="410"/>
    </location>
</feature>
<evidence type="ECO:0000313" key="8">
    <source>
        <dbReference type="Proteomes" id="UP001217089"/>
    </source>
</evidence>
<dbReference type="Gene3D" id="3.40.50.300">
    <property type="entry name" value="P-loop containing nucleotide triphosphate hydrolases"/>
    <property type="match status" value="1"/>
</dbReference>
<feature type="coiled-coil region" evidence="4">
    <location>
        <begin position="267"/>
        <end position="301"/>
    </location>
</feature>
<evidence type="ECO:0000259" key="6">
    <source>
        <dbReference type="PROSITE" id="PS51720"/>
    </source>
</evidence>
<evidence type="ECO:0000256" key="5">
    <source>
        <dbReference type="SAM" id="MobiDB-lite"/>
    </source>
</evidence>
<keyword evidence="8" id="KW-1185">Reference proteome</keyword>
<feature type="domain" description="AIG1-type G" evidence="6">
    <location>
        <begin position="65"/>
        <end position="270"/>
    </location>
</feature>
<comment type="similarity">
    <text evidence="1">Belongs to the TRAFAC class TrmE-Era-EngA-EngB-Septin-like GTPase superfamily. AIG1/Toc34/Toc159-like paraseptin GTPase family. IAN subfamily.</text>
</comment>
<reference evidence="7 8" key="1">
    <citation type="submission" date="2022-12" db="EMBL/GenBank/DDBJ databases">
        <title>Chromosome-level genome of Tegillarca granosa.</title>
        <authorList>
            <person name="Kim J."/>
        </authorList>
    </citation>
    <scope>NUCLEOTIDE SEQUENCE [LARGE SCALE GENOMIC DNA]</scope>
    <source>
        <strain evidence="7">Teg-2019</strain>
        <tissue evidence="7">Adductor muscle</tissue>
    </source>
</reference>
<accession>A0ABQ9FI10</accession>
<dbReference type="InterPro" id="IPR006703">
    <property type="entry name" value="G_AIG1"/>
</dbReference>
<dbReference type="InterPro" id="IPR045058">
    <property type="entry name" value="GIMA/IAN/Toc"/>
</dbReference>
<dbReference type="Proteomes" id="UP001217089">
    <property type="component" value="Unassembled WGS sequence"/>
</dbReference>
<evidence type="ECO:0000256" key="4">
    <source>
        <dbReference type="SAM" id="Coils"/>
    </source>
</evidence>
<organism evidence="7 8">
    <name type="scientific">Tegillarca granosa</name>
    <name type="common">Malaysian cockle</name>
    <name type="synonym">Anadara granosa</name>
    <dbReference type="NCBI Taxonomy" id="220873"/>
    <lineage>
        <taxon>Eukaryota</taxon>
        <taxon>Metazoa</taxon>
        <taxon>Spiralia</taxon>
        <taxon>Lophotrochozoa</taxon>
        <taxon>Mollusca</taxon>
        <taxon>Bivalvia</taxon>
        <taxon>Autobranchia</taxon>
        <taxon>Pteriomorphia</taxon>
        <taxon>Arcoida</taxon>
        <taxon>Arcoidea</taxon>
        <taxon>Arcidae</taxon>
        <taxon>Tegillarca</taxon>
    </lineage>
</organism>
<dbReference type="EMBL" id="JARBDR010000328">
    <property type="protein sequence ID" value="KAJ8316291.1"/>
    <property type="molecule type" value="Genomic_DNA"/>
</dbReference>
<dbReference type="Pfam" id="PF04548">
    <property type="entry name" value="AIG1"/>
    <property type="match status" value="1"/>
</dbReference>
<dbReference type="SUPFAM" id="SSF52540">
    <property type="entry name" value="P-loop containing nucleoside triphosphate hydrolases"/>
    <property type="match status" value="1"/>
</dbReference>
<gene>
    <name evidence="7" type="ORF">KUTeg_006305</name>
</gene>
<dbReference type="PROSITE" id="PS51720">
    <property type="entry name" value="G_AIG1"/>
    <property type="match status" value="1"/>
</dbReference>
<sequence>MIIKTSLIAGYLVEEGNVKKLSSEQQISDLTVTSQEEKHKYLSDIPSKQQKNQDCQCKHNYGIESNEIRMIAIGKTGAGKSATANTIVGRNVFESKAQATSLTTKCKMEICNRFDRKFVYIDTPGIFDPRKTNEQVISEIAKCIGMTVPGPHVFLYVVSTLGTFTKEDQDAVQFFEDHFGTGVYKYLIVVFTRIDELDNDGISIDEFVKNVPGKLKEILRLCDNRYVGFNNRLKGEESHLQVQLLLDKINSIIILNDNQCFTNAIYNDVEEIMRKRLDEIKNELEEKKKRDEEALRKTMSKQFEKEVIKSKEKRIKMKIKKLQLESQYILTKVKAVKSEISDLQKQLQYSMERSDIQSEKKIIEKIQNMVMKLLQLEMQIKKQLQMKRKKEEEELDRKTKQLEEEAKDKTEKQMLEKKLKQLEEEKIENARKQKEEKEELARIAKLEKEMLEAELEFLETARCLLEEQLERERKLEEKHKEELNRVRDKTRKEVEEVNTCNFTIRNRTVPYWVEYLRGY</sequence>
<dbReference type="InterPro" id="IPR027417">
    <property type="entry name" value="P-loop_NTPase"/>
</dbReference>
<protein>
    <recommendedName>
        <fullName evidence="6">AIG1-type G domain-containing protein</fullName>
    </recommendedName>
</protein>
<name>A0ABQ9FI10_TEGGR</name>